<dbReference type="PANTHER" id="PTHR39324:SF1">
    <property type="entry name" value="CALCIUM DODECIN"/>
    <property type="match status" value="1"/>
</dbReference>
<dbReference type="EMBL" id="CP007536">
    <property type="protein sequence ID" value="AIC16719.1"/>
    <property type="molecule type" value="Genomic_DNA"/>
</dbReference>
<dbReference type="PANTHER" id="PTHR39324">
    <property type="entry name" value="CALCIUM DODECIN"/>
    <property type="match status" value="1"/>
</dbReference>
<dbReference type="Proteomes" id="UP000027093">
    <property type="component" value="Chromosome"/>
</dbReference>
<dbReference type="Gene3D" id="3.30.1660.10">
    <property type="entry name" value="Flavin-binding protein dodecin"/>
    <property type="match status" value="1"/>
</dbReference>
<dbReference type="InterPro" id="IPR036694">
    <property type="entry name" value="Dodecin-like_sf"/>
</dbReference>
<accession>A0A060HJH8</accession>
<dbReference type="KEGG" id="nvn:NVIE_024550"/>
<dbReference type="GeneID" id="74947696"/>
<dbReference type="AlphaFoldDB" id="A0A060HJH8"/>
<dbReference type="RefSeq" id="WP_075055427.1">
    <property type="nucleotide sequence ID" value="NZ_CP007536.1"/>
</dbReference>
<dbReference type="Pfam" id="PF07311">
    <property type="entry name" value="Dodecin"/>
    <property type="match status" value="1"/>
</dbReference>
<dbReference type="STRING" id="926571.NVIE_024550"/>
<evidence type="ECO:0000313" key="1">
    <source>
        <dbReference type="EMBL" id="AIC16719.1"/>
    </source>
</evidence>
<organism evidence="1 2">
    <name type="scientific">Nitrososphaera viennensis EN76</name>
    <dbReference type="NCBI Taxonomy" id="926571"/>
    <lineage>
        <taxon>Archaea</taxon>
        <taxon>Nitrososphaerota</taxon>
        <taxon>Nitrososphaeria</taxon>
        <taxon>Nitrososphaerales</taxon>
        <taxon>Nitrososphaeraceae</taxon>
        <taxon>Nitrososphaera</taxon>
    </lineage>
</organism>
<dbReference type="OrthoDB" id="187186at2157"/>
<dbReference type="HOGENOM" id="CLU_161196_2_1_2"/>
<sequence>MSVIRVTEILATSPTSWEDAVDNGLERATKTIRNVKGIDVRGWKAEVQNAKIVEYRVVLKVAFEVEDVPGS</sequence>
<keyword evidence="2" id="KW-1185">Reference proteome</keyword>
<protein>
    <recommendedName>
        <fullName evidence="3">Dodecin domain-containing protein</fullName>
    </recommendedName>
</protein>
<dbReference type="InterPro" id="IPR009923">
    <property type="entry name" value="Dodecin"/>
</dbReference>
<dbReference type="SUPFAM" id="SSF89807">
    <property type="entry name" value="Dodecin-like"/>
    <property type="match status" value="1"/>
</dbReference>
<evidence type="ECO:0000313" key="2">
    <source>
        <dbReference type="Proteomes" id="UP000027093"/>
    </source>
</evidence>
<proteinExistence type="predicted"/>
<reference evidence="1 2" key="1">
    <citation type="journal article" date="2014" name="Int. J. Syst. Evol. Microbiol.">
        <title>Nitrososphaera viennensis gen. nov., sp. nov., an aerobic and mesophilic, ammonia-oxidizing archaeon from soil and a member of the archaeal phylum Thaumarchaeota.</title>
        <authorList>
            <person name="Stieglmeier M."/>
            <person name="Klingl A."/>
            <person name="Alves R.J."/>
            <person name="Rittmann S.K."/>
            <person name="Melcher M."/>
            <person name="Leisch N."/>
            <person name="Schleper C."/>
        </authorList>
    </citation>
    <scope>NUCLEOTIDE SEQUENCE [LARGE SCALE GENOMIC DNA]</scope>
    <source>
        <strain evidence="1">EN76</strain>
    </source>
</reference>
<evidence type="ECO:0008006" key="3">
    <source>
        <dbReference type="Google" id="ProtNLM"/>
    </source>
</evidence>
<dbReference type="InterPro" id="IPR025543">
    <property type="entry name" value="Dodecin-like"/>
</dbReference>
<name>A0A060HJH8_9ARCH</name>
<gene>
    <name evidence="1" type="ORF">NVIE_024550</name>
</gene>